<dbReference type="InterPro" id="IPR008915">
    <property type="entry name" value="Peptidase_M50"/>
</dbReference>
<keyword evidence="11" id="KW-1185">Reference proteome</keyword>
<keyword evidence="5 8" id="KW-1133">Transmembrane helix</keyword>
<dbReference type="EMBL" id="FSRU01000001">
    <property type="protein sequence ID" value="SIO14836.1"/>
    <property type="molecule type" value="Genomic_DNA"/>
</dbReference>
<protein>
    <submittedName>
        <fullName evidence="10">Putative peptide zinc metalloprotease protein</fullName>
    </submittedName>
</protein>
<feature type="transmembrane region" description="Helical" evidence="8">
    <location>
        <begin position="416"/>
        <end position="434"/>
    </location>
</feature>
<comment type="cofactor">
    <cofactor evidence="1">
        <name>Zn(2+)</name>
        <dbReference type="ChEBI" id="CHEBI:29105"/>
    </cofactor>
</comment>
<feature type="transmembrane region" description="Helical" evidence="8">
    <location>
        <begin position="346"/>
        <end position="370"/>
    </location>
</feature>
<keyword evidence="10" id="KW-0378">Hydrolase</keyword>
<feature type="transmembrane region" description="Helical" evidence="8">
    <location>
        <begin position="246"/>
        <end position="266"/>
    </location>
</feature>
<reference evidence="10 11" key="1">
    <citation type="submission" date="2016-11" db="EMBL/GenBank/DDBJ databases">
        <authorList>
            <person name="Jaros S."/>
            <person name="Januszkiewicz K."/>
            <person name="Wedrychowicz H."/>
        </authorList>
    </citation>
    <scope>NUCLEOTIDE SEQUENCE [LARGE SCALE GENOMIC DNA]</scope>
    <source>
        <strain evidence="10 11">GAS95</strain>
    </source>
</reference>
<dbReference type="GO" id="GO:0016020">
    <property type="term" value="C:membrane"/>
    <property type="evidence" value="ECO:0007669"/>
    <property type="project" value="InterPro"/>
</dbReference>
<dbReference type="Proteomes" id="UP000185151">
    <property type="component" value="Unassembled WGS sequence"/>
</dbReference>
<feature type="region of interest" description="Disordered" evidence="7">
    <location>
        <begin position="1"/>
        <end position="23"/>
    </location>
</feature>
<feature type="transmembrane region" description="Helical" evidence="8">
    <location>
        <begin position="141"/>
        <end position="161"/>
    </location>
</feature>
<keyword evidence="6 8" id="KW-0472">Membrane</keyword>
<evidence type="ECO:0000256" key="2">
    <source>
        <dbReference type="ARBA" id="ARBA00004127"/>
    </source>
</evidence>
<organism evidence="10 11">
    <name type="scientific">Paraburkholderia phenazinium</name>
    <dbReference type="NCBI Taxonomy" id="60549"/>
    <lineage>
        <taxon>Bacteria</taxon>
        <taxon>Pseudomonadati</taxon>
        <taxon>Pseudomonadota</taxon>
        <taxon>Betaproteobacteria</taxon>
        <taxon>Burkholderiales</taxon>
        <taxon>Burkholderiaceae</taxon>
        <taxon>Paraburkholderia</taxon>
    </lineage>
</organism>
<feature type="transmembrane region" description="Helical" evidence="8">
    <location>
        <begin position="173"/>
        <end position="195"/>
    </location>
</feature>
<gene>
    <name evidence="10" type="ORF">SAMN05444165_1169</name>
</gene>
<accession>A0A1N6H4Z8</accession>
<evidence type="ECO:0000256" key="5">
    <source>
        <dbReference type="ARBA" id="ARBA00022989"/>
    </source>
</evidence>
<evidence type="ECO:0000256" key="4">
    <source>
        <dbReference type="ARBA" id="ARBA00022692"/>
    </source>
</evidence>
<comment type="subcellular location">
    <subcellularLocation>
        <location evidence="2">Endomembrane system</location>
        <topology evidence="2">Multi-pass membrane protein</topology>
    </subcellularLocation>
</comment>
<evidence type="ECO:0000256" key="8">
    <source>
        <dbReference type="SAM" id="Phobius"/>
    </source>
</evidence>
<evidence type="ECO:0000259" key="9">
    <source>
        <dbReference type="Pfam" id="PF02163"/>
    </source>
</evidence>
<evidence type="ECO:0000313" key="10">
    <source>
        <dbReference type="EMBL" id="SIO14836.1"/>
    </source>
</evidence>
<dbReference type="PANTHER" id="PTHR13325">
    <property type="entry name" value="PROTEASE M50 MEMBRANE-BOUND TRANSCRIPTION FACTOR SITE 2 PROTEASE"/>
    <property type="match status" value="1"/>
</dbReference>
<keyword evidence="10" id="KW-0482">Metalloprotease</keyword>
<dbReference type="OrthoDB" id="9759690at2"/>
<keyword evidence="4 8" id="KW-0812">Transmembrane</keyword>
<proteinExistence type="inferred from homology"/>
<sequence length="704" mass="77973">MSRLPPLRQELTLTAGAPTPEGAPTWMLHDPAANRFFQLGWPAFEMLSRWPLDDAHAIVASVNRETTLTISLDDIEALLRMLRQQNLLVATSASDTERLGAYAEAGRLTQAMWLLKHYLMIRIPLWHPMPFLRRAARYAAFAYRPAFWAIVAACAATGLFLVSRRWDEFLHTFHGYADLQGVVAVGVALACAKVLHEFGHAFTAQRYGCRVPTMGLAFLVMLPVLYTDTTEAWKVPSRASRLRIGAAGMLSELALAAFATLAWNLLPDGPLRAGAFLLATTTWIGTLAINASPFMRFDGYFLLSDWLNTPNLHDRAFALGRWWLREWLFGFGDPQPEPCSPSRRRFLIGFSFATWLYRLVVFFSIALVVYHAFFKVLGMALFCVEFGWFIVRPVLREAAACWRRRAQLRWQRQTRRSVLLGAVLLGFFVLPWHAGVSAPAVFGPQQAQGLYAIEAGYLAASPAPVRDGQTVQAGQVLAVLVSPDLAYKLKAAQADEALLRWEVEQQPFDDRLRQEGVALKRRWDAARETVNGFSAEIDQLTIRAPFAGIVDMGDDDLAAGTWLPRGERLFDVIGPHGVKGEAFVGENDVARVVAGQRASFVASLAEMRAVQCRVLAVDRVNVATLDEPSVASVYGGPIAAEQETKTHQLVPLQAIWRVRFGDCEGSQVLSRQLTGTVTFGAGRESFASRGVRALVAAVQREAGF</sequence>
<dbReference type="PANTHER" id="PTHR13325:SF3">
    <property type="entry name" value="MEMBRANE-BOUND TRANSCRIPTION FACTOR SITE-2 PROTEASE"/>
    <property type="match status" value="1"/>
</dbReference>
<dbReference type="InterPro" id="IPR001193">
    <property type="entry name" value="MBTPS2"/>
</dbReference>
<dbReference type="GO" id="GO:0005737">
    <property type="term" value="C:cytoplasm"/>
    <property type="evidence" value="ECO:0007669"/>
    <property type="project" value="TreeGrafter"/>
</dbReference>
<feature type="domain" description="Peptidase M50" evidence="9">
    <location>
        <begin position="187"/>
        <end position="282"/>
    </location>
</feature>
<comment type="similarity">
    <text evidence="3">Belongs to the peptidase M50B family.</text>
</comment>
<evidence type="ECO:0000313" key="11">
    <source>
        <dbReference type="Proteomes" id="UP000185151"/>
    </source>
</evidence>
<dbReference type="GO" id="GO:0031293">
    <property type="term" value="P:membrane protein intracellular domain proteolysis"/>
    <property type="evidence" value="ECO:0007669"/>
    <property type="project" value="TreeGrafter"/>
</dbReference>
<dbReference type="GO" id="GO:0004222">
    <property type="term" value="F:metalloendopeptidase activity"/>
    <property type="evidence" value="ECO:0007669"/>
    <property type="project" value="InterPro"/>
</dbReference>
<feature type="transmembrane region" description="Helical" evidence="8">
    <location>
        <begin position="207"/>
        <end position="226"/>
    </location>
</feature>
<dbReference type="RefSeq" id="WP_083640442.1">
    <property type="nucleotide sequence ID" value="NZ_FSRU01000001.1"/>
</dbReference>
<evidence type="ECO:0000256" key="1">
    <source>
        <dbReference type="ARBA" id="ARBA00001947"/>
    </source>
</evidence>
<evidence type="ECO:0000256" key="7">
    <source>
        <dbReference type="SAM" id="MobiDB-lite"/>
    </source>
</evidence>
<name>A0A1N6H4Z8_9BURK</name>
<evidence type="ECO:0000256" key="3">
    <source>
        <dbReference type="ARBA" id="ARBA00007931"/>
    </source>
</evidence>
<dbReference type="GO" id="GO:0012505">
    <property type="term" value="C:endomembrane system"/>
    <property type="evidence" value="ECO:0007669"/>
    <property type="project" value="UniProtKB-SubCell"/>
</dbReference>
<dbReference type="Pfam" id="PF02163">
    <property type="entry name" value="Peptidase_M50"/>
    <property type="match status" value="1"/>
</dbReference>
<keyword evidence="10" id="KW-0645">Protease</keyword>
<dbReference type="AlphaFoldDB" id="A0A1N6H4Z8"/>
<evidence type="ECO:0000256" key="6">
    <source>
        <dbReference type="ARBA" id="ARBA00023136"/>
    </source>
</evidence>